<gene>
    <name evidence="1" type="ORF">HMPREF0971_01266</name>
</gene>
<organism evidence="1 2">
    <name type="scientific">Segatella oris F0302</name>
    <dbReference type="NCBI Taxonomy" id="649760"/>
    <lineage>
        <taxon>Bacteria</taxon>
        <taxon>Pseudomonadati</taxon>
        <taxon>Bacteroidota</taxon>
        <taxon>Bacteroidia</taxon>
        <taxon>Bacteroidales</taxon>
        <taxon>Prevotellaceae</taxon>
        <taxon>Segatella</taxon>
    </lineage>
</organism>
<dbReference type="STRING" id="649760.HMPREF0971_01266"/>
<protein>
    <submittedName>
        <fullName evidence="1">Uncharacterized protein</fullName>
    </submittedName>
</protein>
<dbReference type="HOGENOM" id="CLU_3237747_0_0_10"/>
<dbReference type="Proteomes" id="UP000004079">
    <property type="component" value="Unassembled WGS sequence"/>
</dbReference>
<evidence type="ECO:0000313" key="2">
    <source>
        <dbReference type="Proteomes" id="UP000004079"/>
    </source>
</evidence>
<dbReference type="AlphaFoldDB" id="D1QQL5"/>
<comment type="caution">
    <text evidence="1">The sequence shown here is derived from an EMBL/GenBank/DDBJ whole genome shotgun (WGS) entry which is preliminary data.</text>
</comment>
<name>D1QQL5_9BACT</name>
<sequence>MEKNHENAPYLIQPNSHKKKYVFPLLFQPFPLPLQYKINNVYT</sequence>
<dbReference type="EMBL" id="ACUZ02000023">
    <property type="protein sequence ID" value="EFB32421.1"/>
    <property type="molecule type" value="Genomic_DNA"/>
</dbReference>
<accession>D1QQL5</accession>
<proteinExistence type="predicted"/>
<reference evidence="1 2" key="1">
    <citation type="submission" date="2009-11" db="EMBL/GenBank/DDBJ databases">
        <authorList>
            <person name="Weinstock G."/>
            <person name="Sodergren E."/>
            <person name="Clifton S."/>
            <person name="Fulton L."/>
            <person name="Fulton B."/>
            <person name="Courtney L."/>
            <person name="Fronick C."/>
            <person name="Harrison M."/>
            <person name="Strong C."/>
            <person name="Farmer C."/>
            <person name="Delahaunty K."/>
            <person name="Markovic C."/>
            <person name="Hall O."/>
            <person name="Minx P."/>
            <person name="Tomlinson C."/>
            <person name="Mitreva M."/>
            <person name="Nelson J."/>
            <person name="Hou S."/>
            <person name="Wollam A."/>
            <person name="Pepin K.H."/>
            <person name="Johnson M."/>
            <person name="Bhonagiri V."/>
            <person name="Nash W.E."/>
            <person name="Warren W."/>
            <person name="Chinwalla A."/>
            <person name="Mardis E.R."/>
            <person name="Wilson R.K."/>
        </authorList>
    </citation>
    <scope>NUCLEOTIDE SEQUENCE [LARGE SCALE GENOMIC DNA]</scope>
    <source>
        <strain evidence="1 2">F0302</strain>
    </source>
</reference>
<evidence type="ECO:0000313" key="1">
    <source>
        <dbReference type="EMBL" id="EFB32421.1"/>
    </source>
</evidence>